<comment type="caution">
    <text evidence="2">The sequence shown here is derived from an EMBL/GenBank/DDBJ whole genome shotgun (WGS) entry which is preliminary data.</text>
</comment>
<feature type="region of interest" description="Disordered" evidence="1">
    <location>
        <begin position="357"/>
        <end position="417"/>
    </location>
</feature>
<feature type="region of interest" description="Disordered" evidence="1">
    <location>
        <begin position="65"/>
        <end position="90"/>
    </location>
</feature>
<gene>
    <name evidence="2" type="ORF">M8C21_006954</name>
</gene>
<dbReference type="EMBL" id="JAMZMK010012149">
    <property type="protein sequence ID" value="KAI7724840.1"/>
    <property type="molecule type" value="Genomic_DNA"/>
</dbReference>
<sequence length="446" mass="49672">SGSKLTRIIIIPKFAYSQFNQTLELDTDTNSNTILIIQIYTYNHLIMASKKKESEGIALLSMYGDEEEDDDMEEDDLDNHTNTGNDVVLEENKEQTELLVDNMEQDDDDESDPVNVNHNYNDNDNVNVNDDTTSVLVDKMTTQQVVRSKGSLTIVDYGHDEAALSPEAEEGEIAAAGRVMFGAELQTANGTPQETITTNTQSTPPQSSDQSQPDAYKGNETEYAEAEEAVNVAIEDGRNALDKFLPPPPVNKCSDELQEKITKFLLLKKKTGRSFNSEVRNRKEYRNPDFLLHAVTYQDIDQIGSCFSKDVFDPHGYDKADYYDEIEADIKRELERKEQEKKKNQKIDFLSGGTQSAVAIPTPKVPTQAVPPIAGGGSNAVAATGTREGRPNKKSKWDKVDEDRKHPSGQAHISSVGSAFLSAGTGYTAFAQQRRREEERRSSDRK</sequence>
<organism evidence="2 3">
    <name type="scientific">Ambrosia artemisiifolia</name>
    <name type="common">Common ragweed</name>
    <dbReference type="NCBI Taxonomy" id="4212"/>
    <lineage>
        <taxon>Eukaryota</taxon>
        <taxon>Viridiplantae</taxon>
        <taxon>Streptophyta</taxon>
        <taxon>Embryophyta</taxon>
        <taxon>Tracheophyta</taxon>
        <taxon>Spermatophyta</taxon>
        <taxon>Magnoliopsida</taxon>
        <taxon>eudicotyledons</taxon>
        <taxon>Gunneridae</taxon>
        <taxon>Pentapetalae</taxon>
        <taxon>asterids</taxon>
        <taxon>campanulids</taxon>
        <taxon>Asterales</taxon>
        <taxon>Asteraceae</taxon>
        <taxon>Asteroideae</taxon>
        <taxon>Heliantheae alliance</taxon>
        <taxon>Heliantheae</taxon>
        <taxon>Ambrosia</taxon>
    </lineage>
</organism>
<keyword evidence="3" id="KW-1185">Reference proteome</keyword>
<name>A0AAD5G1E2_AMBAR</name>
<dbReference type="PANTHER" id="PTHR13464">
    <property type="entry name" value="TRANSCRIPTIONAL REGULATOR PROTEIN HCNGP"/>
    <property type="match status" value="1"/>
</dbReference>
<dbReference type="AlphaFoldDB" id="A0AAD5G1E2"/>
<evidence type="ECO:0008006" key="4">
    <source>
        <dbReference type="Google" id="ProtNLM"/>
    </source>
</evidence>
<dbReference type="Pfam" id="PF07818">
    <property type="entry name" value="HCNGP"/>
    <property type="match status" value="1"/>
</dbReference>
<feature type="compositionally biased region" description="Basic and acidic residues" evidence="1">
    <location>
        <begin position="387"/>
        <end position="406"/>
    </location>
</feature>
<feature type="compositionally biased region" description="Basic and acidic residues" evidence="1">
    <location>
        <begin position="434"/>
        <end position="446"/>
    </location>
</feature>
<feature type="compositionally biased region" description="Low complexity" evidence="1">
    <location>
        <begin position="192"/>
        <end position="213"/>
    </location>
</feature>
<accession>A0AAD5G1E2</accession>
<feature type="compositionally biased region" description="Acidic residues" evidence="1">
    <location>
        <begin position="65"/>
        <end position="77"/>
    </location>
</feature>
<protein>
    <recommendedName>
        <fullName evidence="4">SAP30-binding protein</fullName>
    </recommendedName>
</protein>
<proteinExistence type="predicted"/>
<dbReference type="PANTHER" id="PTHR13464:SF0">
    <property type="entry name" value="SAP30-BINDING PROTEIN"/>
    <property type="match status" value="1"/>
</dbReference>
<evidence type="ECO:0000256" key="1">
    <source>
        <dbReference type="SAM" id="MobiDB-lite"/>
    </source>
</evidence>
<dbReference type="Proteomes" id="UP001206925">
    <property type="component" value="Unassembled WGS sequence"/>
</dbReference>
<dbReference type="InterPro" id="IPR012479">
    <property type="entry name" value="SAP30BP"/>
</dbReference>
<feature type="non-terminal residue" evidence="2">
    <location>
        <position position="446"/>
    </location>
</feature>
<feature type="region of interest" description="Disordered" evidence="1">
    <location>
        <begin position="427"/>
        <end position="446"/>
    </location>
</feature>
<dbReference type="GO" id="GO:0005634">
    <property type="term" value="C:nucleus"/>
    <property type="evidence" value="ECO:0007669"/>
    <property type="project" value="TreeGrafter"/>
</dbReference>
<dbReference type="GO" id="GO:0006355">
    <property type="term" value="P:regulation of DNA-templated transcription"/>
    <property type="evidence" value="ECO:0007669"/>
    <property type="project" value="InterPro"/>
</dbReference>
<evidence type="ECO:0000313" key="2">
    <source>
        <dbReference type="EMBL" id="KAI7724840.1"/>
    </source>
</evidence>
<feature type="region of interest" description="Disordered" evidence="1">
    <location>
        <begin position="192"/>
        <end position="223"/>
    </location>
</feature>
<reference evidence="2" key="1">
    <citation type="submission" date="2022-06" db="EMBL/GenBank/DDBJ databases">
        <title>Uncovering the hologenomic basis of an extraordinary plant invasion.</title>
        <authorList>
            <person name="Bieker V.C."/>
            <person name="Martin M.D."/>
            <person name="Gilbert T."/>
            <person name="Hodgins K."/>
            <person name="Battlay P."/>
            <person name="Petersen B."/>
            <person name="Wilson J."/>
        </authorList>
    </citation>
    <scope>NUCLEOTIDE SEQUENCE</scope>
    <source>
        <strain evidence="2">AA19_3_7</strain>
        <tissue evidence="2">Leaf</tissue>
    </source>
</reference>
<evidence type="ECO:0000313" key="3">
    <source>
        <dbReference type="Proteomes" id="UP001206925"/>
    </source>
</evidence>